<keyword evidence="2" id="KW-1185">Reference proteome</keyword>
<accession>A0ACC2E9C9</accession>
<proteinExistence type="predicted"/>
<evidence type="ECO:0000313" key="2">
    <source>
        <dbReference type="Proteomes" id="UP001162992"/>
    </source>
</evidence>
<evidence type="ECO:0000313" key="1">
    <source>
        <dbReference type="EMBL" id="KAJ7563111.1"/>
    </source>
</evidence>
<reference evidence="2" key="1">
    <citation type="journal article" date="2024" name="Proc. Natl. Acad. Sci. U.S.A.">
        <title>Extraordinary preservation of gene collinearity over three hundred million years revealed in homosporous lycophytes.</title>
        <authorList>
            <person name="Li C."/>
            <person name="Wickell D."/>
            <person name="Kuo L.Y."/>
            <person name="Chen X."/>
            <person name="Nie B."/>
            <person name="Liao X."/>
            <person name="Peng D."/>
            <person name="Ji J."/>
            <person name="Jenkins J."/>
            <person name="Williams M."/>
            <person name="Shu S."/>
            <person name="Plott C."/>
            <person name="Barry K."/>
            <person name="Rajasekar S."/>
            <person name="Grimwood J."/>
            <person name="Han X."/>
            <person name="Sun S."/>
            <person name="Hou Z."/>
            <person name="He W."/>
            <person name="Dai G."/>
            <person name="Sun C."/>
            <person name="Schmutz J."/>
            <person name="Leebens-Mack J.H."/>
            <person name="Li F.W."/>
            <person name="Wang L."/>
        </authorList>
    </citation>
    <scope>NUCLEOTIDE SEQUENCE [LARGE SCALE GENOMIC DNA]</scope>
    <source>
        <strain evidence="2">cv. PW_Plant_1</strain>
    </source>
</reference>
<protein>
    <submittedName>
        <fullName evidence="1">Uncharacterized protein</fullName>
    </submittedName>
</protein>
<gene>
    <name evidence="1" type="ORF">O6H91_03G096900</name>
</gene>
<name>A0ACC2E9C9_DIPCM</name>
<dbReference type="EMBL" id="CM055094">
    <property type="protein sequence ID" value="KAJ7563111.1"/>
    <property type="molecule type" value="Genomic_DNA"/>
</dbReference>
<comment type="caution">
    <text evidence="1">The sequence shown here is derived from an EMBL/GenBank/DDBJ whole genome shotgun (WGS) entry which is preliminary data.</text>
</comment>
<dbReference type="Proteomes" id="UP001162992">
    <property type="component" value="Chromosome 3"/>
</dbReference>
<sequence length="49" mass="5502">MVWLKLKCFSHLTCLLLVFVLSCSSKVDVTCGMFMDICKAVSKNVGFVR</sequence>
<organism evidence="1 2">
    <name type="scientific">Diphasiastrum complanatum</name>
    <name type="common">Issler's clubmoss</name>
    <name type="synonym">Lycopodium complanatum</name>
    <dbReference type="NCBI Taxonomy" id="34168"/>
    <lineage>
        <taxon>Eukaryota</taxon>
        <taxon>Viridiplantae</taxon>
        <taxon>Streptophyta</taxon>
        <taxon>Embryophyta</taxon>
        <taxon>Tracheophyta</taxon>
        <taxon>Lycopodiopsida</taxon>
        <taxon>Lycopodiales</taxon>
        <taxon>Lycopodiaceae</taxon>
        <taxon>Lycopodioideae</taxon>
        <taxon>Diphasiastrum</taxon>
    </lineage>
</organism>